<protein>
    <submittedName>
        <fullName evidence="1">Uncharacterized protein</fullName>
    </submittedName>
</protein>
<dbReference type="CDD" id="cd04301">
    <property type="entry name" value="NAT_SF"/>
    <property type="match status" value="1"/>
</dbReference>
<gene>
    <name evidence="1" type="ORF">CROST_042620</name>
</gene>
<dbReference type="SUPFAM" id="SSF55729">
    <property type="entry name" value="Acyl-CoA N-acyltransferases (Nat)"/>
    <property type="match status" value="1"/>
</dbReference>
<dbReference type="InterPro" id="IPR051531">
    <property type="entry name" value="N-acetyltransferase"/>
</dbReference>
<dbReference type="PROSITE" id="PS51186">
    <property type="entry name" value="GNAT"/>
    <property type="match status" value="1"/>
</dbReference>
<sequence length="180" mass="21000">MNDELFNRNGSVEGERLRLVPLNTQQLKLSLEDYVKFQKSLDLKVGYNVLDGEMQYAMKIRLKKVLEDPENWLWLTNWAIVLKEQKEIVGFIMLKGYPNKLGEVIMGYGINEGHRKNGYATEAVKAMKRWIFKDPKTLCIVADTEKDNILSHKVLINAGAVKYKENNEIVWWKIDRNLNK</sequence>
<dbReference type="PANTHER" id="PTHR43792">
    <property type="entry name" value="GNAT FAMILY, PUTATIVE (AFU_ORTHOLOGUE AFUA_3G00765)-RELATED-RELATED"/>
    <property type="match status" value="1"/>
</dbReference>
<dbReference type="GO" id="GO:0016747">
    <property type="term" value="F:acyltransferase activity, transferring groups other than amino-acyl groups"/>
    <property type="evidence" value="ECO:0007669"/>
    <property type="project" value="InterPro"/>
</dbReference>
<organism evidence="1 2">
    <name type="scientific">Clostridium felsineum</name>
    <dbReference type="NCBI Taxonomy" id="36839"/>
    <lineage>
        <taxon>Bacteria</taxon>
        <taxon>Bacillati</taxon>
        <taxon>Bacillota</taxon>
        <taxon>Clostridia</taxon>
        <taxon>Eubacteriales</taxon>
        <taxon>Clostridiaceae</taxon>
        <taxon>Clostridium</taxon>
    </lineage>
</organism>
<dbReference type="EMBL" id="CP096983">
    <property type="protein sequence ID" value="URZ13496.1"/>
    <property type="molecule type" value="Genomic_DNA"/>
</dbReference>
<name>A0A1S8M9G4_9CLOT</name>
<dbReference type="KEGG" id="crw:CROST_042620"/>
<dbReference type="AlphaFoldDB" id="A0A1S8M9G4"/>
<dbReference type="Pfam" id="PF13302">
    <property type="entry name" value="Acetyltransf_3"/>
    <property type="match status" value="1"/>
</dbReference>
<dbReference type="RefSeq" id="WP_077833707.1">
    <property type="nucleotide sequence ID" value="NZ_CP096983.1"/>
</dbReference>
<evidence type="ECO:0000313" key="1">
    <source>
        <dbReference type="EMBL" id="URZ13496.1"/>
    </source>
</evidence>
<dbReference type="PANTHER" id="PTHR43792:SF13">
    <property type="entry name" value="ACETYLTRANSFERASE"/>
    <property type="match status" value="1"/>
</dbReference>
<dbReference type="Gene3D" id="3.40.630.30">
    <property type="match status" value="1"/>
</dbReference>
<accession>A0A1S8M9G4</accession>
<dbReference type="InterPro" id="IPR000182">
    <property type="entry name" value="GNAT_dom"/>
</dbReference>
<dbReference type="InterPro" id="IPR016181">
    <property type="entry name" value="Acyl_CoA_acyltransferase"/>
</dbReference>
<proteinExistence type="predicted"/>
<evidence type="ECO:0000313" key="2">
    <source>
        <dbReference type="Proteomes" id="UP000190951"/>
    </source>
</evidence>
<keyword evidence="2" id="KW-1185">Reference proteome</keyword>
<dbReference type="Proteomes" id="UP000190951">
    <property type="component" value="Chromosome"/>
</dbReference>
<reference evidence="1 2" key="1">
    <citation type="submission" date="2022-04" db="EMBL/GenBank/DDBJ databases">
        <title>Genome sequence of C. roseum typestrain.</title>
        <authorList>
            <person name="Poehlein A."/>
            <person name="Schoch T."/>
            <person name="Duerre P."/>
            <person name="Daniel R."/>
        </authorList>
    </citation>
    <scope>NUCLEOTIDE SEQUENCE [LARGE SCALE GENOMIC DNA]</scope>
    <source>
        <strain evidence="1 2">DSM 7320</strain>
    </source>
</reference>
<dbReference type="STRING" id="84029.CROST_29340"/>